<evidence type="ECO:0000313" key="2">
    <source>
        <dbReference type="Proteomes" id="UP000003327"/>
    </source>
</evidence>
<organism evidence="1 2">
    <name type="scientific">Prevotella veroralis F0319</name>
    <dbReference type="NCBI Taxonomy" id="649761"/>
    <lineage>
        <taxon>Bacteria</taxon>
        <taxon>Pseudomonadati</taxon>
        <taxon>Bacteroidota</taxon>
        <taxon>Bacteroidia</taxon>
        <taxon>Bacteroidales</taxon>
        <taxon>Prevotellaceae</taxon>
        <taxon>Prevotella</taxon>
    </lineage>
</organism>
<comment type="caution">
    <text evidence="1">The sequence shown here is derived from an EMBL/GenBank/DDBJ whole genome shotgun (WGS) entry which is preliminary data.</text>
</comment>
<proteinExistence type="predicted"/>
<gene>
    <name evidence="1" type="ORF">HMPREF0973_01119</name>
</gene>
<reference evidence="1 2" key="1">
    <citation type="submission" date="2009-09" db="EMBL/GenBank/DDBJ databases">
        <authorList>
            <person name="Weinstock G."/>
            <person name="Sodergren E."/>
            <person name="Clifton S."/>
            <person name="Fulton L."/>
            <person name="Fulton B."/>
            <person name="Courtney L."/>
            <person name="Fronick C."/>
            <person name="Harrison M."/>
            <person name="Strong C."/>
            <person name="Farmer C."/>
            <person name="Delahaunty K."/>
            <person name="Markovic C."/>
            <person name="Hall O."/>
            <person name="Minx P."/>
            <person name="Tomlinson C."/>
            <person name="Mitreva M."/>
            <person name="Nelson J."/>
            <person name="Hou S."/>
            <person name="Wollam A."/>
            <person name="Pepin K.H."/>
            <person name="Johnson M."/>
            <person name="Bhonagiri V."/>
            <person name="Nash W.E."/>
            <person name="Warren W."/>
            <person name="Chinwalla A."/>
            <person name="Mardis E.R."/>
            <person name="Wilson R.K."/>
        </authorList>
    </citation>
    <scope>NUCLEOTIDE SEQUENCE [LARGE SCALE GENOMIC DNA]</scope>
    <source>
        <strain evidence="1 2">F0319</strain>
    </source>
</reference>
<dbReference type="AlphaFoldDB" id="C9MND2"/>
<protein>
    <submittedName>
        <fullName evidence="1">Uncharacterized protein</fullName>
    </submittedName>
</protein>
<keyword evidence="2" id="KW-1185">Reference proteome</keyword>
<accession>C9MND2</accession>
<name>C9MND2_9BACT</name>
<dbReference type="EMBL" id="ACVA01000030">
    <property type="protein sequence ID" value="EEX18944.1"/>
    <property type="molecule type" value="Genomic_DNA"/>
</dbReference>
<dbReference type="Proteomes" id="UP000003327">
    <property type="component" value="Unassembled WGS sequence"/>
</dbReference>
<evidence type="ECO:0000313" key="1">
    <source>
        <dbReference type="EMBL" id="EEX18944.1"/>
    </source>
</evidence>
<dbReference type="HOGENOM" id="CLU_3139320_0_0_10"/>
<sequence>MYYFSVYVNLFKELFSYHSIRYKQTAYFVKASAKVWIILIPSKSFEEKVSKK</sequence>